<name>A0ABW6ESH4_9ACTN</name>
<dbReference type="EMBL" id="JBHXKZ010000001">
    <property type="protein sequence ID" value="MFD4821254.1"/>
    <property type="molecule type" value="Genomic_DNA"/>
</dbReference>
<reference evidence="3 4" key="1">
    <citation type="submission" date="2024-09" db="EMBL/GenBank/DDBJ databases">
        <title>The Natural Products Discovery Center: Release of the First 8490 Sequenced Strains for Exploring Actinobacteria Biosynthetic Diversity.</title>
        <authorList>
            <person name="Kalkreuter E."/>
            <person name="Kautsar S.A."/>
            <person name="Yang D."/>
            <person name="Bader C.D."/>
            <person name="Teijaro C.N."/>
            <person name="Fluegel L."/>
            <person name="Davis C.M."/>
            <person name="Simpson J.R."/>
            <person name="Lauterbach L."/>
            <person name="Steele A.D."/>
            <person name="Gui C."/>
            <person name="Meng S."/>
            <person name="Li G."/>
            <person name="Viehrig K."/>
            <person name="Ye F."/>
            <person name="Su P."/>
            <person name="Kiefer A.F."/>
            <person name="Nichols A."/>
            <person name="Cepeda A.J."/>
            <person name="Yan W."/>
            <person name="Fan B."/>
            <person name="Jiang Y."/>
            <person name="Adhikari A."/>
            <person name="Zheng C.-J."/>
            <person name="Schuster L."/>
            <person name="Cowan T.M."/>
            <person name="Smanski M.J."/>
            <person name="Chevrette M.G."/>
            <person name="De Carvalho L.P.S."/>
            <person name="Shen B."/>
        </authorList>
    </citation>
    <scope>NUCLEOTIDE SEQUENCE [LARGE SCALE GENOMIC DNA]</scope>
    <source>
        <strain evidence="3 4">NPDC058428</strain>
    </source>
</reference>
<sequence>MTPTAPDARVHLDTHPVHCSAVVATVAGTAAAEVLAGLTSDGWHPVAADAPVLVLVRIDREEPYWAEQTAKALAADGVRVDISPRLREAMDEEWSWAFYPMPWCTRDEMREVSDQAQQIYDAIRTGRLQIHAHAHDGHTTVAVGTYATGLSVHLHGEDHLRCENYPYDDTDGSKDQAIKDFRRLYGDAVRVGPAPLTTAELEADQARGPLTQPTVTGRPLNVPVYLADPADPEATLDQFLDKNRTWEKHDGWPSEATYALHESLVYGIELHHPHAPGPRDDLWAVAAYKTPVGDRIWHATATAGTPEGIITTLLEAVADEHDWSRTTWATSTTTSDRKPVLPLLDGYSWDESVTDTGSVWTSPDEGCRIRHDQRSTWSVNGGEDPQRPSWAMQFSEHTPPKVIQQVVFELAEGLGPRRPGALRSPAARSAPATRPPVPGPHLPPGRGR</sequence>
<comment type="caution">
    <text evidence="3">The sequence shown here is derived from an EMBL/GenBank/DDBJ whole genome shotgun (WGS) entry which is preliminary data.</text>
</comment>
<evidence type="ECO:0000256" key="1">
    <source>
        <dbReference type="SAM" id="MobiDB-lite"/>
    </source>
</evidence>
<protein>
    <submittedName>
        <fullName evidence="3">DUF317 domain-containing protein</fullName>
    </submittedName>
</protein>
<evidence type="ECO:0000313" key="4">
    <source>
        <dbReference type="Proteomes" id="UP001598352"/>
    </source>
</evidence>
<organism evidence="3 4">
    <name type="scientific">Streptomyces rubiginosohelvolus</name>
    <dbReference type="NCBI Taxonomy" id="67362"/>
    <lineage>
        <taxon>Bacteria</taxon>
        <taxon>Bacillati</taxon>
        <taxon>Actinomycetota</taxon>
        <taxon>Actinomycetes</taxon>
        <taxon>Kitasatosporales</taxon>
        <taxon>Streptomycetaceae</taxon>
        <taxon>Streptomyces</taxon>
    </lineage>
</organism>
<feature type="domain" description="DUF317" evidence="2">
    <location>
        <begin position="361"/>
        <end position="412"/>
    </location>
</feature>
<accession>A0ABW6ESH4</accession>
<dbReference type="Proteomes" id="UP001598352">
    <property type="component" value="Unassembled WGS sequence"/>
</dbReference>
<evidence type="ECO:0000313" key="3">
    <source>
        <dbReference type="EMBL" id="MFD4821254.1"/>
    </source>
</evidence>
<proteinExistence type="predicted"/>
<feature type="compositionally biased region" description="Pro residues" evidence="1">
    <location>
        <begin position="433"/>
        <end position="448"/>
    </location>
</feature>
<feature type="domain" description="DUF317" evidence="2">
    <location>
        <begin position="272"/>
        <end position="320"/>
    </location>
</feature>
<dbReference type="Pfam" id="PF03771">
    <property type="entry name" value="SPDY"/>
    <property type="match status" value="2"/>
</dbReference>
<feature type="region of interest" description="Disordered" evidence="1">
    <location>
        <begin position="414"/>
        <end position="448"/>
    </location>
</feature>
<feature type="compositionally biased region" description="Low complexity" evidence="1">
    <location>
        <begin position="414"/>
        <end position="432"/>
    </location>
</feature>
<dbReference type="InterPro" id="IPR005523">
    <property type="entry name" value="DUF317_SPDY"/>
</dbReference>
<keyword evidence="4" id="KW-1185">Reference proteome</keyword>
<evidence type="ECO:0000259" key="2">
    <source>
        <dbReference type="Pfam" id="PF03771"/>
    </source>
</evidence>
<gene>
    <name evidence="3" type="ORF">ACFWOQ_01600</name>
</gene>
<dbReference type="RefSeq" id="WP_382760607.1">
    <property type="nucleotide sequence ID" value="NZ_JBHXKZ010000001.1"/>
</dbReference>